<feature type="transmembrane region" description="Helical" evidence="5">
    <location>
        <begin position="538"/>
        <end position="553"/>
    </location>
</feature>
<keyword evidence="3 5" id="KW-1133">Transmembrane helix</keyword>
<accession>A0A0G0R098</accession>
<evidence type="ECO:0000313" key="7">
    <source>
        <dbReference type="Proteomes" id="UP000034301"/>
    </source>
</evidence>
<dbReference type="InterPro" id="IPR050475">
    <property type="entry name" value="Prenyltransferase_related"/>
</dbReference>
<comment type="caution">
    <text evidence="6">The sequence shown here is derived from an EMBL/GenBank/DDBJ whole genome shotgun (WGS) entry which is preliminary data.</text>
</comment>
<feature type="transmembrane region" description="Helical" evidence="5">
    <location>
        <begin position="378"/>
        <end position="402"/>
    </location>
</feature>
<feature type="transmembrane region" description="Helical" evidence="5">
    <location>
        <begin position="414"/>
        <end position="434"/>
    </location>
</feature>
<dbReference type="CDD" id="cd13956">
    <property type="entry name" value="PT_UbiA"/>
    <property type="match status" value="1"/>
</dbReference>
<evidence type="ECO:0000256" key="2">
    <source>
        <dbReference type="ARBA" id="ARBA00022692"/>
    </source>
</evidence>
<dbReference type="InterPro" id="IPR000537">
    <property type="entry name" value="UbiA_prenyltransferase"/>
</dbReference>
<evidence type="ECO:0000256" key="4">
    <source>
        <dbReference type="ARBA" id="ARBA00023136"/>
    </source>
</evidence>
<organism evidence="6 7">
    <name type="scientific">Candidatus Nomurabacteria bacterium GW2011_GWF2_40_12</name>
    <dbReference type="NCBI Taxonomy" id="1618776"/>
    <lineage>
        <taxon>Bacteria</taxon>
        <taxon>Candidatus Nomuraibacteriota</taxon>
    </lineage>
</organism>
<name>A0A0G0R098_9BACT</name>
<feature type="transmembrane region" description="Helical" evidence="5">
    <location>
        <begin position="171"/>
        <end position="192"/>
    </location>
</feature>
<evidence type="ECO:0000256" key="5">
    <source>
        <dbReference type="SAM" id="Phobius"/>
    </source>
</evidence>
<feature type="transmembrane region" description="Helical" evidence="5">
    <location>
        <begin position="141"/>
        <end position="159"/>
    </location>
</feature>
<feature type="transmembrane region" description="Helical" evidence="5">
    <location>
        <begin position="20"/>
        <end position="39"/>
    </location>
</feature>
<dbReference type="GO" id="GO:0016020">
    <property type="term" value="C:membrane"/>
    <property type="evidence" value="ECO:0007669"/>
    <property type="project" value="UniProtKB-SubCell"/>
</dbReference>
<feature type="transmembrane region" description="Helical" evidence="5">
    <location>
        <begin position="289"/>
        <end position="308"/>
    </location>
</feature>
<dbReference type="Proteomes" id="UP000034301">
    <property type="component" value="Unassembled WGS sequence"/>
</dbReference>
<comment type="subcellular location">
    <subcellularLocation>
        <location evidence="1">Membrane</location>
        <topology evidence="1">Multi-pass membrane protein</topology>
    </subcellularLocation>
</comment>
<protein>
    <submittedName>
        <fullName evidence="6">Digeranylgeranylglyceryl phosphate synthase</fullName>
    </submittedName>
</protein>
<feature type="transmembrane region" description="Helical" evidence="5">
    <location>
        <begin position="315"/>
        <end position="337"/>
    </location>
</feature>
<dbReference type="InterPro" id="IPR044878">
    <property type="entry name" value="UbiA_sf"/>
</dbReference>
<dbReference type="Gene3D" id="1.20.120.1780">
    <property type="entry name" value="UbiA prenyltransferase"/>
    <property type="match status" value="1"/>
</dbReference>
<dbReference type="EMBL" id="LBYC01000007">
    <property type="protein sequence ID" value="KKR43156.1"/>
    <property type="molecule type" value="Genomic_DNA"/>
</dbReference>
<dbReference type="Pfam" id="PF01040">
    <property type="entry name" value="UbiA"/>
    <property type="match status" value="1"/>
</dbReference>
<dbReference type="Gene3D" id="1.10.357.140">
    <property type="entry name" value="UbiA prenyltransferase"/>
    <property type="match status" value="1"/>
</dbReference>
<feature type="transmembrane region" description="Helical" evidence="5">
    <location>
        <begin position="249"/>
        <end position="269"/>
    </location>
</feature>
<feature type="transmembrane region" description="Helical" evidence="5">
    <location>
        <begin position="114"/>
        <end position="134"/>
    </location>
</feature>
<dbReference type="PANTHER" id="PTHR42723:SF1">
    <property type="entry name" value="CHLOROPHYLL SYNTHASE, CHLOROPLASTIC"/>
    <property type="match status" value="1"/>
</dbReference>
<dbReference type="PANTHER" id="PTHR42723">
    <property type="entry name" value="CHLOROPHYLL SYNTHASE"/>
    <property type="match status" value="1"/>
</dbReference>
<keyword evidence="4 5" id="KW-0472">Membrane</keyword>
<evidence type="ECO:0000256" key="3">
    <source>
        <dbReference type="ARBA" id="ARBA00022989"/>
    </source>
</evidence>
<proteinExistence type="predicted"/>
<gene>
    <name evidence="6" type="ORF">UT78_C0007G0009</name>
</gene>
<feature type="transmembrane region" description="Helical" evidence="5">
    <location>
        <begin position="59"/>
        <end position="80"/>
    </location>
</feature>
<keyword evidence="2 5" id="KW-0812">Transmembrane</keyword>
<dbReference type="AlphaFoldDB" id="A0A0G0R098"/>
<sequence length="554" mass="64594">MEKIKNLISGSIEKIENINLSFWEIIFLIYTAIFFRTFLENYANSSNLHHMTGFIDTFWGYPAWFSVVFLSIFIIAKILTREKIEKIAKVITFFSFVILTPPIVDLIVNKGDQIRYMFITGTYSQIFTSFITYFGGGDIGIGIRTEVFIVLVGFGFYIFHKTKEIKRSLLGMFFLYSTIFITLIFPTLIFGIQNTITKEYKEINKDSSIDFYYRNEPQRTVTSSRTFVLEIVNDDNFYSFPNQKMINQYSITFAIIFLFINTILMAWYLFLYSPKKFFVVFKNFRYLRILHYFLMVSVGVYFGINMLGKSVVGSLFDLVSFISLYLALFFAWLFAVWENDEVDIEIDKISNEGRPLVDKKISFSIIEWKNLKFLFLGYSLSFAFLSGFYSFMFIIMFILIYHIYSAPPLHLKRFLGISSLLIAINALLAVWMGFFMSSGTANLNAFPSKYTFGILGLFFLVENVKNIKDIDGDRREGIKTIPVIFGEKRGKLIIGICLFISSLLVPIIFYFNLYTLILAIIFGSILFFLVNKKIFKENYIFITYFTYIIILMSL</sequence>
<reference evidence="6 7" key="1">
    <citation type="journal article" date="2015" name="Nature">
        <title>rRNA introns, odd ribosomes, and small enigmatic genomes across a large radiation of phyla.</title>
        <authorList>
            <person name="Brown C.T."/>
            <person name="Hug L.A."/>
            <person name="Thomas B.C."/>
            <person name="Sharon I."/>
            <person name="Castelle C.J."/>
            <person name="Singh A."/>
            <person name="Wilkins M.J."/>
            <person name="Williams K.H."/>
            <person name="Banfield J.F."/>
        </authorList>
    </citation>
    <scope>NUCLEOTIDE SEQUENCE [LARGE SCALE GENOMIC DNA]</scope>
</reference>
<evidence type="ECO:0000256" key="1">
    <source>
        <dbReference type="ARBA" id="ARBA00004141"/>
    </source>
</evidence>
<feature type="transmembrane region" description="Helical" evidence="5">
    <location>
        <begin position="87"/>
        <end position="108"/>
    </location>
</feature>
<feature type="transmembrane region" description="Helical" evidence="5">
    <location>
        <begin position="515"/>
        <end position="531"/>
    </location>
</feature>
<dbReference type="GO" id="GO:0016765">
    <property type="term" value="F:transferase activity, transferring alkyl or aryl (other than methyl) groups"/>
    <property type="evidence" value="ECO:0007669"/>
    <property type="project" value="InterPro"/>
</dbReference>
<evidence type="ECO:0000313" key="6">
    <source>
        <dbReference type="EMBL" id="KKR43156.1"/>
    </source>
</evidence>